<dbReference type="InterPro" id="IPR036390">
    <property type="entry name" value="WH_DNA-bd_sf"/>
</dbReference>
<dbReference type="PANTHER" id="PTHR33154">
    <property type="entry name" value="TRANSCRIPTIONAL REGULATOR, ARSR FAMILY"/>
    <property type="match status" value="1"/>
</dbReference>
<dbReference type="SUPFAM" id="SSF46785">
    <property type="entry name" value="Winged helix' DNA-binding domain"/>
    <property type="match status" value="1"/>
</dbReference>
<dbReference type="InterPro" id="IPR051081">
    <property type="entry name" value="HTH_MetalResp_TranReg"/>
</dbReference>
<dbReference type="PROSITE" id="PS50987">
    <property type="entry name" value="HTH_ARSR_2"/>
    <property type="match status" value="1"/>
</dbReference>
<dbReference type="CDD" id="cd00090">
    <property type="entry name" value="HTH_ARSR"/>
    <property type="match status" value="1"/>
</dbReference>
<accession>A0ABQ3UKW2</accession>
<evidence type="ECO:0000259" key="4">
    <source>
        <dbReference type="PROSITE" id="PS50987"/>
    </source>
</evidence>
<dbReference type="Gene3D" id="1.10.10.10">
    <property type="entry name" value="Winged helix-like DNA-binding domain superfamily/Winged helix DNA-binding domain"/>
    <property type="match status" value="1"/>
</dbReference>
<dbReference type="SMART" id="SM00418">
    <property type="entry name" value="HTH_ARSR"/>
    <property type="match status" value="1"/>
</dbReference>
<keyword evidence="6" id="KW-1185">Reference proteome</keyword>
<dbReference type="InterPro" id="IPR036388">
    <property type="entry name" value="WH-like_DNA-bd_sf"/>
</dbReference>
<proteinExistence type="predicted"/>
<evidence type="ECO:0000256" key="2">
    <source>
        <dbReference type="ARBA" id="ARBA00023125"/>
    </source>
</evidence>
<feature type="domain" description="HTH arsR-type" evidence="4">
    <location>
        <begin position="18"/>
        <end position="121"/>
    </location>
</feature>
<evidence type="ECO:0000313" key="6">
    <source>
        <dbReference type="Proteomes" id="UP000654345"/>
    </source>
</evidence>
<evidence type="ECO:0000313" key="5">
    <source>
        <dbReference type="EMBL" id="GHO53037.1"/>
    </source>
</evidence>
<evidence type="ECO:0000256" key="1">
    <source>
        <dbReference type="ARBA" id="ARBA00023015"/>
    </source>
</evidence>
<keyword evidence="2" id="KW-0238">DNA-binding</keyword>
<dbReference type="EMBL" id="BNJG01000001">
    <property type="protein sequence ID" value="GHO53037.1"/>
    <property type="molecule type" value="Genomic_DNA"/>
</dbReference>
<reference evidence="5 6" key="1">
    <citation type="journal article" date="2021" name="Int. J. Syst. Evol. Microbiol.">
        <title>Reticulibacter mediterranei gen. nov., sp. nov., within the new family Reticulibacteraceae fam. nov., and Ktedonospora formicarum gen. nov., sp. nov., Ktedonobacter robiniae sp. nov., Dictyobacter formicarum sp. nov. and Dictyobacter arantiisoli sp. nov., belonging to the class Ktedonobacteria.</title>
        <authorList>
            <person name="Yabe S."/>
            <person name="Zheng Y."/>
            <person name="Wang C.M."/>
            <person name="Sakai Y."/>
            <person name="Abe K."/>
            <person name="Yokota A."/>
            <person name="Donadio S."/>
            <person name="Cavaletti L."/>
            <person name="Monciardini P."/>
        </authorList>
    </citation>
    <scope>NUCLEOTIDE SEQUENCE [LARGE SCALE GENOMIC DNA]</scope>
    <source>
        <strain evidence="5 6">SOSP1-30</strain>
    </source>
</reference>
<protein>
    <recommendedName>
        <fullName evidence="4">HTH arsR-type domain-containing protein</fullName>
    </recommendedName>
</protein>
<keyword evidence="3" id="KW-0804">Transcription</keyword>
<dbReference type="PANTHER" id="PTHR33154:SF33">
    <property type="entry name" value="TRANSCRIPTIONAL REPRESSOR SDPR"/>
    <property type="match status" value="1"/>
</dbReference>
<dbReference type="InterPro" id="IPR011991">
    <property type="entry name" value="ArsR-like_HTH"/>
</dbReference>
<name>A0ABQ3UKW2_9CHLR</name>
<comment type="caution">
    <text evidence="5">The sequence shown here is derived from an EMBL/GenBank/DDBJ whole genome shotgun (WGS) entry which is preliminary data.</text>
</comment>
<dbReference type="Pfam" id="PF01022">
    <property type="entry name" value="HTH_5"/>
    <property type="match status" value="1"/>
</dbReference>
<dbReference type="InterPro" id="IPR001845">
    <property type="entry name" value="HTH_ArsR_DNA-bd_dom"/>
</dbReference>
<dbReference type="Proteomes" id="UP000654345">
    <property type="component" value="Unassembled WGS sequence"/>
</dbReference>
<evidence type="ECO:0000256" key="3">
    <source>
        <dbReference type="ARBA" id="ARBA00023163"/>
    </source>
</evidence>
<gene>
    <name evidence="5" type="ORF">KSB_15120</name>
</gene>
<organism evidence="5 6">
    <name type="scientific">Ktedonobacter robiniae</name>
    <dbReference type="NCBI Taxonomy" id="2778365"/>
    <lineage>
        <taxon>Bacteria</taxon>
        <taxon>Bacillati</taxon>
        <taxon>Chloroflexota</taxon>
        <taxon>Ktedonobacteria</taxon>
        <taxon>Ktedonobacterales</taxon>
        <taxon>Ktedonobacteraceae</taxon>
        <taxon>Ktedonobacter</taxon>
    </lineage>
</organism>
<sequence>MASEQTSVSANHNKLPVREAEIEQYIDRFLDTVCDTRRRAIVELLAISSIEEETPILEMRSGDIARAIGLSAATTSEHLRQLAQTGLLTSRRQGNTVYYSLCNHKLVQAFRDLLEALDTDYRNAGSES</sequence>
<dbReference type="RefSeq" id="WP_201369886.1">
    <property type="nucleotide sequence ID" value="NZ_BNJG01000001.1"/>
</dbReference>
<keyword evidence="1" id="KW-0805">Transcription regulation</keyword>